<reference evidence="11 12" key="2">
    <citation type="submission" date="2018-10" db="EMBL/GenBank/DDBJ databases">
        <authorList>
            <consortium name="Pathogen Informatics"/>
        </authorList>
    </citation>
    <scope>NUCLEOTIDE SEQUENCE [LARGE SCALE GENOMIC DNA]</scope>
</reference>
<dbReference type="SMART" id="SM00109">
    <property type="entry name" value="C1"/>
    <property type="match status" value="1"/>
</dbReference>
<dbReference type="Gene3D" id="3.30.60.20">
    <property type="match status" value="1"/>
</dbReference>
<keyword evidence="12" id="KW-1185">Reference proteome</keyword>
<evidence type="ECO:0000256" key="3">
    <source>
        <dbReference type="ARBA" id="ARBA00022833"/>
    </source>
</evidence>
<dbReference type="InterPro" id="IPR001849">
    <property type="entry name" value="PH_domain"/>
</dbReference>
<accession>A0A0N4VB24</accession>
<dbReference type="InterPro" id="IPR001180">
    <property type="entry name" value="CNH_dom"/>
</dbReference>
<dbReference type="GO" id="GO:0005856">
    <property type="term" value="C:cytoskeleton"/>
    <property type="evidence" value="ECO:0007669"/>
    <property type="project" value="TreeGrafter"/>
</dbReference>
<dbReference type="WBParaSite" id="EVEC_0000772001-mRNA-1">
    <property type="protein sequence ID" value="EVEC_0000772001-mRNA-1"/>
    <property type="gene ID" value="EVEC_0000772001"/>
</dbReference>
<dbReference type="STRING" id="51028.A0A0N4VB24"/>
<dbReference type="SUPFAM" id="SSF57889">
    <property type="entry name" value="Cysteine-rich domain"/>
    <property type="match status" value="1"/>
</dbReference>
<dbReference type="InterPro" id="IPR011993">
    <property type="entry name" value="PH-like_dom_sf"/>
</dbReference>
<evidence type="ECO:0000256" key="4">
    <source>
        <dbReference type="ARBA" id="ARBA00047899"/>
    </source>
</evidence>
<evidence type="ECO:0000259" key="8">
    <source>
        <dbReference type="PROSITE" id="PS50003"/>
    </source>
</evidence>
<evidence type="ECO:0000256" key="7">
    <source>
        <dbReference type="SAM" id="MobiDB-lite"/>
    </source>
</evidence>
<evidence type="ECO:0000256" key="2">
    <source>
        <dbReference type="ARBA" id="ARBA00022723"/>
    </source>
</evidence>
<feature type="coiled-coil region" evidence="6">
    <location>
        <begin position="16"/>
        <end position="43"/>
    </location>
</feature>
<keyword evidence="1" id="KW-0597">Phosphoprotein</keyword>
<dbReference type="EMBL" id="UXUI01008819">
    <property type="protein sequence ID" value="VDD92453.1"/>
    <property type="molecule type" value="Genomic_DNA"/>
</dbReference>
<feature type="coiled-coil region" evidence="6">
    <location>
        <begin position="446"/>
        <end position="694"/>
    </location>
</feature>
<feature type="domain" description="CNH" evidence="10">
    <location>
        <begin position="999"/>
        <end position="1267"/>
    </location>
</feature>
<dbReference type="GO" id="GO:0046872">
    <property type="term" value="F:metal ion binding"/>
    <property type="evidence" value="ECO:0007669"/>
    <property type="project" value="UniProtKB-KW"/>
</dbReference>
<feature type="region of interest" description="Disordered" evidence="7">
    <location>
        <begin position="759"/>
        <end position="778"/>
    </location>
</feature>
<dbReference type="SMART" id="SM00233">
    <property type="entry name" value="PH"/>
    <property type="match status" value="1"/>
</dbReference>
<protein>
    <submittedName>
        <fullName evidence="13">Phorbol-ester/DAG-type domain-containing protein</fullName>
    </submittedName>
</protein>
<evidence type="ECO:0000259" key="9">
    <source>
        <dbReference type="PROSITE" id="PS50081"/>
    </source>
</evidence>
<dbReference type="OrthoDB" id="5919042at2759"/>
<dbReference type="GO" id="GO:0004674">
    <property type="term" value="F:protein serine/threonine kinase activity"/>
    <property type="evidence" value="ECO:0007669"/>
    <property type="project" value="UniProtKB-EC"/>
</dbReference>
<feature type="coiled-coil region" evidence="6">
    <location>
        <begin position="178"/>
        <end position="212"/>
    </location>
</feature>
<dbReference type="Gene3D" id="2.30.29.30">
    <property type="entry name" value="Pleckstrin-homology domain (PH domain)/Phosphotyrosine-binding domain (PTB)"/>
    <property type="match status" value="1"/>
</dbReference>
<dbReference type="GO" id="GO:0005737">
    <property type="term" value="C:cytoplasm"/>
    <property type="evidence" value="ECO:0007669"/>
    <property type="project" value="TreeGrafter"/>
</dbReference>
<dbReference type="Pfam" id="PF00169">
    <property type="entry name" value="PH"/>
    <property type="match status" value="1"/>
</dbReference>
<dbReference type="InterPro" id="IPR046349">
    <property type="entry name" value="C1-like_sf"/>
</dbReference>
<feature type="coiled-coil region" evidence="6">
    <location>
        <begin position="67"/>
        <end position="136"/>
    </location>
</feature>
<dbReference type="Proteomes" id="UP000274131">
    <property type="component" value="Unassembled WGS sequence"/>
</dbReference>
<dbReference type="PROSITE" id="PS50081">
    <property type="entry name" value="ZF_DAG_PE_2"/>
    <property type="match status" value="1"/>
</dbReference>
<dbReference type="PROSITE" id="PS50003">
    <property type="entry name" value="PH_DOMAIN"/>
    <property type="match status" value="1"/>
</dbReference>
<evidence type="ECO:0000259" key="10">
    <source>
        <dbReference type="PROSITE" id="PS50219"/>
    </source>
</evidence>
<dbReference type="PROSITE" id="PS50219">
    <property type="entry name" value="CNH"/>
    <property type="match status" value="1"/>
</dbReference>
<gene>
    <name evidence="11" type="ORF">EVEC_LOCUS7204</name>
</gene>
<evidence type="ECO:0000313" key="11">
    <source>
        <dbReference type="EMBL" id="VDD92453.1"/>
    </source>
</evidence>
<feature type="coiled-coil region" evidence="6">
    <location>
        <begin position="283"/>
        <end position="370"/>
    </location>
</feature>
<proteinExistence type="predicted"/>
<keyword evidence="3" id="KW-0862">Zinc</keyword>
<dbReference type="CDD" id="cd20814">
    <property type="entry name" value="CRIK"/>
    <property type="match status" value="1"/>
</dbReference>
<dbReference type="PANTHER" id="PTHR22988:SF71">
    <property type="entry name" value="CITRON RHO-INTERACTING KINASE"/>
    <property type="match status" value="1"/>
</dbReference>
<dbReference type="Pfam" id="PF00780">
    <property type="entry name" value="CNH"/>
    <property type="match status" value="1"/>
</dbReference>
<reference evidence="13" key="1">
    <citation type="submission" date="2017-02" db="UniProtKB">
        <authorList>
            <consortium name="WormBaseParasite"/>
        </authorList>
    </citation>
    <scope>IDENTIFICATION</scope>
</reference>
<sequence length="1326" mass="150871">MACAYQEVDITEVSREEEMKNEISHLEEVVKEQANMIEDLRKKLVGNASLNESEILITSNKISLQEARILQYTINELRESVEKAKEETIIFKGLLDNEKELSRSRGKELERKCQECETLSEELKKSKTLLEMAKKSASNELWTEKEQVLRKQYQIQVTEGQSRIAALNAKIRCMHDREIARREEIESLQKQLEKAQNEAELAKECVKEQKVLASKDAEVTAIRKQLEEIVKQEKTKDVENRDVMVTAQFEKLIEELRLLKDSANADTQTAQLHTELGSLRVTKAFLEKQAGEAEGNLKRLNEQLAKEKIVTEEQKIRIAELEQKLDECEKNGEITHRYLLEEVSKVKQAKAKLRCEYLQLRREHNRLLSTQGEPPLESSNLTIPTTDEFGSCTECALLRKELNDMKVGREVGSRPVKSDVAVETTPQDQSVDRDPDVELEIQKEVVSRMKEEIERKDASIEQLSRTLRVLDEQCERFLTLKKAAEASSEKSKKQIIALRQELDDVKRELERRTQVDIDIDLLRQEKDRLAKKVGYLTEELRETHTDYREELAVLARKVSEKKHKDDSEDDVYATKVEQLEAEKRQIETTVRSLERQLTQLKEETGQRAREVDDAFSTRAKLTEENNKLREGLALAINKAEKYKADAETHQENLNAFKEELKKIREEKSDAEVLIEQLNQTIAERERLVAYLQSQIKMKSATKLKKSSSHSTLMSTSDISVNEIKSDGEVSKTNAINGGGDDANKVALLRDTYTFTDDSGLSRTDVSQQTRTFPVPSAPTHVGTMKHDIPHRWKTYLVLKQAKCVVCLEGLPRVRHALKCAECSVLVHRGCAAGISNTCGLPSACADFYLDAQCVSSSSMSGWIKIWRSGDRTCNKWRSAWATMDEQCIRFYDNDSVPSVNGGGAAFLELNLNHDQWRLHMQSVADIGVKGNLSKESYALLVEIRMADDSLFLLAPTPQAKERWVRALQRATNKRMFVQRQQSSVTEDSSMLLGLDAPLNLSINCAQVLNDWLLIGAQEGLFITPLNSPRVPFVVTGLTAVFHMEFLPEIQMLIAISGADRHLYALHASDFYSSFNSDQPAVRPTPIGNYSACHLMVVLRDGSKKVRWLCVADPDQVHILQFSSRLGIFSPFKSLPTAEPAMCLLSVNDGFVFGTDQFYYVNIKELVAKPLQVSGCAPDWPLAALLINDNELLLAYHNYGVFADTRGKRTRLENIDWNRAPLEFVYSAPYLYVVHYETLEILRVADYVGPETRCLHDEREVYKCQNAHYLGKGRSSSEILFALCGKDRTEVHCFTRPLQRKSLQATLKRRQATEVEGSSNPDKRCKK</sequence>
<feature type="domain" description="Phorbol-ester/DAG-type" evidence="9">
    <location>
        <begin position="789"/>
        <end position="838"/>
    </location>
</feature>
<feature type="compositionally biased region" description="Polar residues" evidence="7">
    <location>
        <begin position="759"/>
        <end position="771"/>
    </location>
</feature>
<keyword evidence="2" id="KW-0479">Metal-binding</keyword>
<feature type="domain" description="PH" evidence="8">
    <location>
        <begin position="856"/>
        <end position="972"/>
    </location>
</feature>
<dbReference type="SUPFAM" id="SSF50729">
    <property type="entry name" value="PH domain-like"/>
    <property type="match status" value="1"/>
</dbReference>
<comment type="catalytic activity">
    <reaction evidence="4">
        <text>L-threonyl-[protein] + ATP = O-phospho-L-threonyl-[protein] + ADP + H(+)</text>
        <dbReference type="Rhea" id="RHEA:46608"/>
        <dbReference type="Rhea" id="RHEA-COMP:11060"/>
        <dbReference type="Rhea" id="RHEA-COMP:11605"/>
        <dbReference type="ChEBI" id="CHEBI:15378"/>
        <dbReference type="ChEBI" id="CHEBI:30013"/>
        <dbReference type="ChEBI" id="CHEBI:30616"/>
        <dbReference type="ChEBI" id="CHEBI:61977"/>
        <dbReference type="ChEBI" id="CHEBI:456216"/>
        <dbReference type="EC" id="2.7.11.1"/>
    </reaction>
</comment>
<comment type="catalytic activity">
    <reaction evidence="5">
        <text>L-seryl-[protein] + ATP = O-phospho-L-seryl-[protein] + ADP + H(+)</text>
        <dbReference type="Rhea" id="RHEA:17989"/>
        <dbReference type="Rhea" id="RHEA-COMP:9863"/>
        <dbReference type="Rhea" id="RHEA-COMP:11604"/>
        <dbReference type="ChEBI" id="CHEBI:15378"/>
        <dbReference type="ChEBI" id="CHEBI:29999"/>
        <dbReference type="ChEBI" id="CHEBI:30616"/>
        <dbReference type="ChEBI" id="CHEBI:83421"/>
        <dbReference type="ChEBI" id="CHEBI:456216"/>
        <dbReference type="EC" id="2.7.11.1"/>
    </reaction>
</comment>
<evidence type="ECO:0000313" key="12">
    <source>
        <dbReference type="Proteomes" id="UP000274131"/>
    </source>
</evidence>
<dbReference type="GO" id="GO:0031032">
    <property type="term" value="P:actomyosin structure organization"/>
    <property type="evidence" value="ECO:0007669"/>
    <property type="project" value="TreeGrafter"/>
</dbReference>
<organism evidence="13">
    <name type="scientific">Enterobius vermicularis</name>
    <name type="common">Human pinworm</name>
    <dbReference type="NCBI Taxonomy" id="51028"/>
    <lineage>
        <taxon>Eukaryota</taxon>
        <taxon>Metazoa</taxon>
        <taxon>Ecdysozoa</taxon>
        <taxon>Nematoda</taxon>
        <taxon>Chromadorea</taxon>
        <taxon>Rhabditida</taxon>
        <taxon>Spirurina</taxon>
        <taxon>Oxyuridomorpha</taxon>
        <taxon>Oxyuroidea</taxon>
        <taxon>Oxyuridae</taxon>
        <taxon>Enterobius</taxon>
    </lineage>
</organism>
<dbReference type="PANTHER" id="PTHR22988">
    <property type="entry name" value="MYOTONIC DYSTROPHY S/T KINASE-RELATED"/>
    <property type="match status" value="1"/>
</dbReference>
<evidence type="ECO:0000256" key="6">
    <source>
        <dbReference type="SAM" id="Coils"/>
    </source>
</evidence>
<dbReference type="Pfam" id="PF00130">
    <property type="entry name" value="C1_1"/>
    <property type="match status" value="1"/>
</dbReference>
<evidence type="ECO:0000256" key="1">
    <source>
        <dbReference type="ARBA" id="ARBA00022553"/>
    </source>
</evidence>
<evidence type="ECO:0000256" key="5">
    <source>
        <dbReference type="ARBA" id="ARBA00048679"/>
    </source>
</evidence>
<name>A0A0N4VB24_ENTVE</name>
<dbReference type="InterPro" id="IPR002219">
    <property type="entry name" value="PKC_DAG/PE"/>
</dbReference>
<dbReference type="PROSITE" id="PS00479">
    <property type="entry name" value="ZF_DAG_PE_1"/>
    <property type="match status" value="1"/>
</dbReference>
<keyword evidence="6" id="KW-0175">Coiled coil</keyword>
<evidence type="ECO:0000313" key="13">
    <source>
        <dbReference type="WBParaSite" id="EVEC_0000772001-mRNA-1"/>
    </source>
</evidence>
<dbReference type="SMART" id="SM00036">
    <property type="entry name" value="CNH"/>
    <property type="match status" value="1"/>
</dbReference>
<dbReference type="InterPro" id="IPR050839">
    <property type="entry name" value="Rho-assoc_Ser/Thr_Kinase"/>
</dbReference>